<accession>A0ABV0PDR9</accession>
<evidence type="ECO:0000313" key="3">
    <source>
        <dbReference type="EMBL" id="MEQ2181605.1"/>
    </source>
</evidence>
<reference evidence="3 4" key="1">
    <citation type="submission" date="2021-06" db="EMBL/GenBank/DDBJ databases">
        <authorList>
            <person name="Palmer J.M."/>
        </authorList>
    </citation>
    <scope>NUCLEOTIDE SEQUENCE [LARGE SCALE GENOMIC DNA]</scope>
    <source>
        <strain evidence="3 4">GA_2019</strain>
        <tissue evidence="3">Muscle</tissue>
    </source>
</reference>
<sequence length="100" mass="11171">MWGLNRLMCLGFYSAVGELADLHVNLKGGNSNADSVVQYKLQQTAVARFLRLIPLDWNPTGRIGLRLEAYGCPYNLLFLVQGKQLFSETFCMPDKSPFAA</sequence>
<gene>
    <name evidence="3" type="ORF">GOODEAATRI_013280</name>
</gene>
<dbReference type="PROSITE" id="PS50022">
    <property type="entry name" value="FA58C_3"/>
    <property type="match status" value="1"/>
</dbReference>
<evidence type="ECO:0000256" key="1">
    <source>
        <dbReference type="SAM" id="SignalP"/>
    </source>
</evidence>
<keyword evidence="4" id="KW-1185">Reference proteome</keyword>
<feature type="signal peptide" evidence="1">
    <location>
        <begin position="1"/>
        <end position="17"/>
    </location>
</feature>
<protein>
    <recommendedName>
        <fullName evidence="2">F5/8 type C domain-containing protein</fullName>
    </recommendedName>
</protein>
<comment type="caution">
    <text evidence="3">The sequence shown here is derived from an EMBL/GenBank/DDBJ whole genome shotgun (WGS) entry which is preliminary data.</text>
</comment>
<proteinExistence type="predicted"/>
<dbReference type="InterPro" id="IPR008979">
    <property type="entry name" value="Galactose-bd-like_sf"/>
</dbReference>
<organism evidence="3 4">
    <name type="scientific">Goodea atripinnis</name>
    <dbReference type="NCBI Taxonomy" id="208336"/>
    <lineage>
        <taxon>Eukaryota</taxon>
        <taxon>Metazoa</taxon>
        <taxon>Chordata</taxon>
        <taxon>Craniata</taxon>
        <taxon>Vertebrata</taxon>
        <taxon>Euteleostomi</taxon>
        <taxon>Actinopterygii</taxon>
        <taxon>Neopterygii</taxon>
        <taxon>Teleostei</taxon>
        <taxon>Neoteleostei</taxon>
        <taxon>Acanthomorphata</taxon>
        <taxon>Ovalentaria</taxon>
        <taxon>Atherinomorphae</taxon>
        <taxon>Cyprinodontiformes</taxon>
        <taxon>Goodeidae</taxon>
        <taxon>Goodea</taxon>
    </lineage>
</organism>
<evidence type="ECO:0000259" key="2">
    <source>
        <dbReference type="PROSITE" id="PS50022"/>
    </source>
</evidence>
<dbReference type="EMBL" id="JAHRIO010070851">
    <property type="protein sequence ID" value="MEQ2181605.1"/>
    <property type="molecule type" value="Genomic_DNA"/>
</dbReference>
<feature type="domain" description="F5/8 type C" evidence="2">
    <location>
        <begin position="1"/>
        <end position="72"/>
    </location>
</feature>
<dbReference type="InterPro" id="IPR000421">
    <property type="entry name" value="FA58C"/>
</dbReference>
<dbReference type="Gene3D" id="2.60.120.260">
    <property type="entry name" value="Galactose-binding domain-like"/>
    <property type="match status" value="1"/>
</dbReference>
<dbReference type="SUPFAM" id="SSF49785">
    <property type="entry name" value="Galactose-binding domain-like"/>
    <property type="match status" value="1"/>
</dbReference>
<name>A0ABV0PDR9_9TELE</name>
<dbReference type="Proteomes" id="UP001476798">
    <property type="component" value="Unassembled WGS sequence"/>
</dbReference>
<feature type="chain" id="PRO_5047497130" description="F5/8 type C domain-containing protein" evidence="1">
    <location>
        <begin position="18"/>
        <end position="100"/>
    </location>
</feature>
<keyword evidence="1" id="KW-0732">Signal</keyword>
<evidence type="ECO:0000313" key="4">
    <source>
        <dbReference type="Proteomes" id="UP001476798"/>
    </source>
</evidence>